<keyword evidence="3" id="KW-0479">Metal-binding</keyword>
<dbReference type="PANTHER" id="PTHR24082:SF334">
    <property type="entry name" value="NUCLEAR HORMONE RECEPTOR FAMILY MEMBER NHR-85"/>
    <property type="match status" value="1"/>
</dbReference>
<dbReference type="InterPro" id="IPR050234">
    <property type="entry name" value="Nuclear_hormone_rcpt_NR1"/>
</dbReference>
<dbReference type="CDD" id="cd07166">
    <property type="entry name" value="NR_DBD_REV_ERB"/>
    <property type="match status" value="1"/>
</dbReference>
<dbReference type="InterPro" id="IPR001723">
    <property type="entry name" value="Nuclear_hrmn_rcpt"/>
</dbReference>
<reference evidence="14" key="1">
    <citation type="submission" date="2017-10" db="EMBL/GenBank/DDBJ databases">
        <title>Rapid genome shrinkage in a self-fertile nematode reveals novel sperm competition proteins.</title>
        <authorList>
            <person name="Yin D."/>
            <person name="Schwarz E.M."/>
            <person name="Thomas C.G."/>
            <person name="Felde R.L."/>
            <person name="Korf I.F."/>
            <person name="Cutter A.D."/>
            <person name="Schartner C.M."/>
            <person name="Ralston E.J."/>
            <person name="Meyer B.J."/>
            <person name="Haag E.S."/>
        </authorList>
    </citation>
    <scope>NUCLEOTIDE SEQUENCE [LARGE SCALE GENOMIC DNA]</scope>
    <source>
        <strain evidence="14">JU1422</strain>
    </source>
</reference>
<comment type="caution">
    <text evidence="13">The sequence shown here is derived from an EMBL/GenBank/DDBJ whole genome shotgun (WGS) entry which is preliminary data.</text>
</comment>
<dbReference type="Gene3D" id="3.30.50.10">
    <property type="entry name" value="Erythroid Transcription Factor GATA-1, subunit A"/>
    <property type="match status" value="1"/>
</dbReference>
<name>A0A2G5VR68_9PELO</name>
<keyword evidence="6" id="KW-0805">Transcription regulation</keyword>
<dbReference type="STRING" id="1611254.A0A2G5VR68"/>
<evidence type="ECO:0000259" key="11">
    <source>
        <dbReference type="PROSITE" id="PS51030"/>
    </source>
</evidence>
<evidence type="ECO:0008006" key="15">
    <source>
        <dbReference type="Google" id="ProtNLM"/>
    </source>
</evidence>
<evidence type="ECO:0000313" key="13">
    <source>
        <dbReference type="EMBL" id="PIC54284.1"/>
    </source>
</evidence>
<dbReference type="SUPFAM" id="SSF57716">
    <property type="entry name" value="Glucocorticoid receptor-like (DNA-binding domain)"/>
    <property type="match status" value="1"/>
</dbReference>
<dbReference type="InterPro" id="IPR001628">
    <property type="entry name" value="Znf_hrmn_rcpt"/>
</dbReference>
<dbReference type="GO" id="GO:0000122">
    <property type="term" value="P:negative regulation of transcription by RNA polymerase II"/>
    <property type="evidence" value="ECO:0007669"/>
    <property type="project" value="TreeGrafter"/>
</dbReference>
<keyword evidence="14" id="KW-1185">Reference proteome</keyword>
<dbReference type="GO" id="GO:0004879">
    <property type="term" value="F:nuclear receptor activity"/>
    <property type="evidence" value="ECO:0007669"/>
    <property type="project" value="TreeGrafter"/>
</dbReference>
<evidence type="ECO:0000256" key="2">
    <source>
        <dbReference type="ARBA" id="ARBA00005993"/>
    </source>
</evidence>
<evidence type="ECO:0000256" key="4">
    <source>
        <dbReference type="ARBA" id="ARBA00022771"/>
    </source>
</evidence>
<dbReference type="GO" id="GO:0008270">
    <property type="term" value="F:zinc ion binding"/>
    <property type="evidence" value="ECO:0007669"/>
    <property type="project" value="UniProtKB-KW"/>
</dbReference>
<dbReference type="PRINTS" id="PR00398">
    <property type="entry name" value="STRDHORMONER"/>
</dbReference>
<keyword evidence="10" id="KW-0539">Nucleus</keyword>
<dbReference type="PROSITE" id="PS51030">
    <property type="entry name" value="NUCLEAR_REC_DBD_2"/>
    <property type="match status" value="1"/>
</dbReference>
<dbReference type="GO" id="GO:0045944">
    <property type="term" value="P:positive regulation of transcription by RNA polymerase II"/>
    <property type="evidence" value="ECO:0007669"/>
    <property type="project" value="TreeGrafter"/>
</dbReference>
<dbReference type="SMART" id="SM00399">
    <property type="entry name" value="ZnF_C4"/>
    <property type="match status" value="1"/>
</dbReference>
<keyword evidence="5" id="KW-0862">Zinc</keyword>
<dbReference type="FunFam" id="1.10.565.10:FF:000069">
    <property type="entry name" value="Protein CBR-NHR-85"/>
    <property type="match status" value="1"/>
</dbReference>
<dbReference type="PROSITE" id="PS00031">
    <property type="entry name" value="NUCLEAR_REC_DBD_1"/>
    <property type="match status" value="1"/>
</dbReference>
<dbReference type="SUPFAM" id="SSF48508">
    <property type="entry name" value="Nuclear receptor ligand-binding domain"/>
    <property type="match status" value="1"/>
</dbReference>
<dbReference type="AlphaFoldDB" id="A0A2G5VR68"/>
<evidence type="ECO:0000256" key="5">
    <source>
        <dbReference type="ARBA" id="ARBA00022833"/>
    </source>
</evidence>
<dbReference type="GO" id="GO:0030154">
    <property type="term" value="P:cell differentiation"/>
    <property type="evidence" value="ECO:0007669"/>
    <property type="project" value="TreeGrafter"/>
</dbReference>
<evidence type="ECO:0000256" key="3">
    <source>
        <dbReference type="ARBA" id="ARBA00022723"/>
    </source>
</evidence>
<dbReference type="PANTHER" id="PTHR24082">
    <property type="entry name" value="NUCLEAR HORMONE RECEPTOR"/>
    <property type="match status" value="1"/>
</dbReference>
<dbReference type="GO" id="GO:0000978">
    <property type="term" value="F:RNA polymerase II cis-regulatory region sequence-specific DNA binding"/>
    <property type="evidence" value="ECO:0007669"/>
    <property type="project" value="TreeGrafter"/>
</dbReference>
<proteinExistence type="inferred from homology"/>
<accession>A0A2G5VR68</accession>
<evidence type="ECO:0000256" key="1">
    <source>
        <dbReference type="ARBA" id="ARBA00004496"/>
    </source>
</evidence>
<evidence type="ECO:0000256" key="8">
    <source>
        <dbReference type="ARBA" id="ARBA00023163"/>
    </source>
</evidence>
<dbReference type="PROSITE" id="PS51843">
    <property type="entry name" value="NR_LBD"/>
    <property type="match status" value="1"/>
</dbReference>
<dbReference type="InterPro" id="IPR035500">
    <property type="entry name" value="NHR-like_dom_sf"/>
</dbReference>
<evidence type="ECO:0000259" key="12">
    <source>
        <dbReference type="PROSITE" id="PS51843"/>
    </source>
</evidence>
<feature type="domain" description="Nuclear receptor" evidence="11">
    <location>
        <begin position="133"/>
        <end position="209"/>
    </location>
</feature>
<dbReference type="GO" id="GO:0005737">
    <property type="term" value="C:cytoplasm"/>
    <property type="evidence" value="ECO:0007669"/>
    <property type="project" value="UniProtKB-SubCell"/>
</dbReference>
<keyword evidence="8" id="KW-0804">Transcription</keyword>
<keyword evidence="4" id="KW-0863">Zinc-finger</keyword>
<dbReference type="Pfam" id="PF00105">
    <property type="entry name" value="zf-C4"/>
    <property type="match status" value="1"/>
</dbReference>
<evidence type="ECO:0000256" key="9">
    <source>
        <dbReference type="ARBA" id="ARBA00023170"/>
    </source>
</evidence>
<dbReference type="PRINTS" id="PR00047">
    <property type="entry name" value="STROIDFINGER"/>
</dbReference>
<evidence type="ECO:0000256" key="10">
    <source>
        <dbReference type="ARBA" id="ARBA00023242"/>
    </source>
</evidence>
<keyword evidence="9" id="KW-0675">Receptor</keyword>
<evidence type="ECO:0000313" key="14">
    <source>
        <dbReference type="Proteomes" id="UP000230233"/>
    </source>
</evidence>
<gene>
    <name evidence="13" type="primary">Cni-nhr-85</name>
    <name evidence="13" type="synonym">Cnig_chr_I.g3596</name>
    <name evidence="13" type="ORF">B9Z55_003596</name>
</gene>
<organism evidence="13 14">
    <name type="scientific">Caenorhabditis nigoni</name>
    <dbReference type="NCBI Taxonomy" id="1611254"/>
    <lineage>
        <taxon>Eukaryota</taxon>
        <taxon>Metazoa</taxon>
        <taxon>Ecdysozoa</taxon>
        <taxon>Nematoda</taxon>
        <taxon>Chromadorea</taxon>
        <taxon>Rhabditida</taxon>
        <taxon>Rhabditina</taxon>
        <taxon>Rhabditomorpha</taxon>
        <taxon>Rhabditoidea</taxon>
        <taxon>Rhabditidae</taxon>
        <taxon>Peloderinae</taxon>
        <taxon>Caenorhabditis</taxon>
    </lineage>
</organism>
<comment type="similarity">
    <text evidence="2">Belongs to the nuclear hormone receptor family.</text>
</comment>
<dbReference type="Proteomes" id="UP000230233">
    <property type="component" value="Chromosome I"/>
</dbReference>
<comment type="subcellular location">
    <subcellularLocation>
        <location evidence="1">Cytoplasm</location>
    </subcellularLocation>
</comment>
<evidence type="ECO:0000256" key="6">
    <source>
        <dbReference type="ARBA" id="ARBA00023015"/>
    </source>
</evidence>
<protein>
    <recommendedName>
        <fullName evidence="15">Nuclear receptor domain-containing protein</fullName>
    </recommendedName>
</protein>
<feature type="domain" description="NR LBD" evidence="12">
    <location>
        <begin position="242"/>
        <end position="484"/>
    </location>
</feature>
<dbReference type="OrthoDB" id="7634782at2759"/>
<dbReference type="Gene3D" id="1.10.565.10">
    <property type="entry name" value="Retinoid X Receptor"/>
    <property type="match status" value="1"/>
</dbReference>
<sequence>MIKILSTKILQLPDPHQSSIMDLSSTGSLPCHLPLSLLTNLQNSPTASSSSFASPPATSSAAPALLIHSPSSAFRPVIPRHLQPSPSVDTFYMSAIQSLVVQTAPEDQFSEMGASEGTTSLVKDENASTSAGTILCQVCSDKASGFHYGVFACEGCKGFFRRSIQQKLTYRACTRVEDCLILRNNRNRCQCCRLKKCLAVGMSRDAVRFGRVPKREKARMFEEMQKTNVQSQKDQIAIQYENLSEVMHKMNQAFITLQTTLEKCTGPIYSDRCPITSNFIVIPLKAAIDFANQIPAFLSISQADRVHLLQNSVFDVMLLASATSITSPGSPQFPPGGLSYDQQSSTSNSLIPQIIQSISDRIRQLPPQAIPILTAIAVCQADIMPDCQQPSLLSNQLWAVLGKVGGVNPLLIGPSLFKDIRSLRQWHNARLRQVSQIPQPHFHPNQLLLGLQHQQQQQPVYLPPAFLSPPASTSTLSQSSIKSEYIERHQSIAAMLERPRRISTGVPEPLNLTLPPPLGRLPVKLEEPDEELAVTESKPSVFE</sequence>
<keyword evidence="7" id="KW-0238">DNA-binding</keyword>
<dbReference type="InterPro" id="IPR013088">
    <property type="entry name" value="Znf_NHR/GATA"/>
</dbReference>
<evidence type="ECO:0000256" key="7">
    <source>
        <dbReference type="ARBA" id="ARBA00023125"/>
    </source>
</evidence>
<dbReference type="GO" id="GO:0009755">
    <property type="term" value="P:hormone-mediated signaling pathway"/>
    <property type="evidence" value="ECO:0007669"/>
    <property type="project" value="TreeGrafter"/>
</dbReference>
<dbReference type="EMBL" id="PDUG01000001">
    <property type="protein sequence ID" value="PIC54284.1"/>
    <property type="molecule type" value="Genomic_DNA"/>
</dbReference>
<dbReference type="InterPro" id="IPR000536">
    <property type="entry name" value="Nucl_hrmn_rcpt_lig-bd"/>
</dbReference>
<dbReference type="FunFam" id="3.30.50.10:FF:000013">
    <property type="entry name" value="Nuclear receptor subfamily 1 group D member 2"/>
    <property type="match status" value="1"/>
</dbReference>